<gene>
    <name evidence="2" type="ORF">C8034_v002893</name>
</gene>
<evidence type="ECO:0000313" key="3">
    <source>
        <dbReference type="Proteomes" id="UP000295604"/>
    </source>
</evidence>
<feature type="compositionally biased region" description="Basic and acidic residues" evidence="1">
    <location>
        <begin position="29"/>
        <end position="38"/>
    </location>
</feature>
<dbReference type="AlphaFoldDB" id="A0A4R8TV26"/>
<organism evidence="2 3">
    <name type="scientific">Colletotrichum sidae</name>
    <dbReference type="NCBI Taxonomy" id="1347389"/>
    <lineage>
        <taxon>Eukaryota</taxon>
        <taxon>Fungi</taxon>
        <taxon>Dikarya</taxon>
        <taxon>Ascomycota</taxon>
        <taxon>Pezizomycotina</taxon>
        <taxon>Sordariomycetes</taxon>
        <taxon>Hypocreomycetidae</taxon>
        <taxon>Glomerellales</taxon>
        <taxon>Glomerellaceae</taxon>
        <taxon>Colletotrichum</taxon>
        <taxon>Colletotrichum orbiculare species complex</taxon>
    </lineage>
</organism>
<sequence>MQTVDTCDLQEVWLDAPRLQGSGEQTSAKTEDNSKNWKGEWSGGGYAGGVSSRVPSVVGCGMWDEEESRDGVTNAKSRRMKKNRSGGCRVHLDYEIDARKCPKCDDHRLGQ</sequence>
<comment type="caution">
    <text evidence="2">The sequence shown here is derived from an EMBL/GenBank/DDBJ whole genome shotgun (WGS) entry which is preliminary data.</text>
</comment>
<dbReference type="EMBL" id="QAPF01000004">
    <property type="protein sequence ID" value="TEA22575.1"/>
    <property type="molecule type" value="Genomic_DNA"/>
</dbReference>
<dbReference type="Proteomes" id="UP000295604">
    <property type="component" value="Unassembled WGS sequence"/>
</dbReference>
<evidence type="ECO:0000256" key="1">
    <source>
        <dbReference type="SAM" id="MobiDB-lite"/>
    </source>
</evidence>
<feature type="region of interest" description="Disordered" evidence="1">
    <location>
        <begin position="16"/>
        <end position="48"/>
    </location>
</feature>
<protein>
    <submittedName>
        <fullName evidence="2">Uncharacterized protein</fullName>
    </submittedName>
</protein>
<evidence type="ECO:0000313" key="2">
    <source>
        <dbReference type="EMBL" id="TEA22575.1"/>
    </source>
</evidence>
<name>A0A4R8TV26_9PEZI</name>
<keyword evidence="3" id="KW-1185">Reference proteome</keyword>
<accession>A0A4R8TV26</accession>
<proteinExistence type="predicted"/>
<reference evidence="2 3" key="1">
    <citation type="submission" date="2018-11" db="EMBL/GenBank/DDBJ databases">
        <title>Genome sequence and assembly of Colletotrichum sidae.</title>
        <authorList>
            <person name="Gan P."/>
            <person name="Shirasu K."/>
        </authorList>
    </citation>
    <scope>NUCLEOTIDE SEQUENCE [LARGE SCALE GENOMIC DNA]</scope>
    <source>
        <strain evidence="2 3">CBS 518.97</strain>
    </source>
</reference>